<dbReference type="Pfam" id="PF00292">
    <property type="entry name" value="PAX"/>
    <property type="match status" value="1"/>
</dbReference>
<evidence type="ECO:0000256" key="5">
    <source>
        <dbReference type="ARBA" id="ARBA00023125"/>
    </source>
</evidence>
<keyword evidence="6" id="KW-0804">Transcription</keyword>
<dbReference type="InterPro" id="IPR043565">
    <property type="entry name" value="PAX_fam"/>
</dbReference>
<dbReference type="PRINTS" id="PR00027">
    <property type="entry name" value="PAIREDBOX"/>
</dbReference>
<proteinExistence type="predicted"/>
<organism evidence="9 10">
    <name type="scientific">Bemisia tabaci</name>
    <name type="common">Sweetpotato whitefly</name>
    <name type="synonym">Aleurodes tabaci</name>
    <dbReference type="NCBI Taxonomy" id="7038"/>
    <lineage>
        <taxon>Eukaryota</taxon>
        <taxon>Metazoa</taxon>
        <taxon>Ecdysozoa</taxon>
        <taxon>Arthropoda</taxon>
        <taxon>Hexapoda</taxon>
        <taxon>Insecta</taxon>
        <taxon>Pterygota</taxon>
        <taxon>Neoptera</taxon>
        <taxon>Paraneoptera</taxon>
        <taxon>Hemiptera</taxon>
        <taxon>Sternorrhyncha</taxon>
        <taxon>Aleyrodoidea</taxon>
        <taxon>Aleyrodidae</taxon>
        <taxon>Aleyrodinae</taxon>
        <taxon>Bemisia</taxon>
    </lineage>
</organism>
<reference evidence="9" key="1">
    <citation type="submission" date="2021-12" db="EMBL/GenBank/DDBJ databases">
        <authorList>
            <person name="King R."/>
        </authorList>
    </citation>
    <scope>NUCLEOTIDE SEQUENCE</scope>
</reference>
<dbReference type="GO" id="GO:0005634">
    <property type="term" value="C:nucleus"/>
    <property type="evidence" value="ECO:0007669"/>
    <property type="project" value="UniProtKB-SubCell"/>
</dbReference>
<dbReference type="GO" id="GO:0000981">
    <property type="term" value="F:DNA-binding transcription factor activity, RNA polymerase II-specific"/>
    <property type="evidence" value="ECO:0007669"/>
    <property type="project" value="TreeGrafter"/>
</dbReference>
<dbReference type="Proteomes" id="UP001152759">
    <property type="component" value="Chromosome 6"/>
</dbReference>
<sequence length="292" mass="32215">MPHTGQAGVNQLGGVFVNGRPLPDCVRRRIVELALMGVRPCDISRQLLVSHGCVSKILTRFYETGSIRPGSIGGSKTKQVTTQTVVRKIVRCKQDNPSLFAWEIRDRLLTQRVCDPCGVPSVSSVNRILRTTNTCSPLIVDAPNHDDESIYKQRLNGCNRKQLSLLQQHQSTKSYDDPTVKDSLAANFDLKFNWRSKSVEGGGVCSREMDVKPKRHSFTIEELLKNDGTESERLSADGDRDRDVARPRSLSYPAASAAIQSFLLSCPPCGLLLDKQCTCLLTSGPEEGAEKT</sequence>
<comment type="subcellular location">
    <subcellularLocation>
        <location evidence="1">Nucleus</location>
    </subcellularLocation>
</comment>
<keyword evidence="4" id="KW-0805">Transcription regulation</keyword>
<dbReference type="SMART" id="SM00351">
    <property type="entry name" value="PAX"/>
    <property type="match status" value="1"/>
</dbReference>
<dbReference type="PANTHER" id="PTHR45636:SF43">
    <property type="entry name" value="PAIRED BOX POX-NEURO PROTEIN"/>
    <property type="match status" value="1"/>
</dbReference>
<keyword evidence="10" id="KW-1185">Reference proteome</keyword>
<accession>A0A9P0AF50</accession>
<keyword evidence="5" id="KW-0238">DNA-binding</keyword>
<keyword evidence="7" id="KW-0539">Nucleus</keyword>
<evidence type="ECO:0000259" key="8">
    <source>
        <dbReference type="PROSITE" id="PS51057"/>
    </source>
</evidence>
<evidence type="ECO:0000256" key="6">
    <source>
        <dbReference type="ARBA" id="ARBA00023163"/>
    </source>
</evidence>
<evidence type="ECO:0000313" key="10">
    <source>
        <dbReference type="Proteomes" id="UP001152759"/>
    </source>
</evidence>
<dbReference type="InterPro" id="IPR009057">
    <property type="entry name" value="Homeodomain-like_sf"/>
</dbReference>
<evidence type="ECO:0000256" key="3">
    <source>
        <dbReference type="ARBA" id="ARBA00022724"/>
    </source>
</evidence>
<dbReference type="PANTHER" id="PTHR45636">
    <property type="entry name" value="PAIRED BOX PROTEIN PAX-6-RELATED-RELATED"/>
    <property type="match status" value="1"/>
</dbReference>
<dbReference type="AlphaFoldDB" id="A0A9P0AF50"/>
<evidence type="ECO:0000256" key="4">
    <source>
        <dbReference type="ARBA" id="ARBA00023015"/>
    </source>
</evidence>
<keyword evidence="3" id="KW-0563">Paired box</keyword>
<keyword evidence="2" id="KW-0217">Developmental protein</keyword>
<dbReference type="GO" id="GO:0000978">
    <property type="term" value="F:RNA polymerase II cis-regulatory region sequence-specific DNA binding"/>
    <property type="evidence" value="ECO:0007669"/>
    <property type="project" value="TreeGrafter"/>
</dbReference>
<dbReference type="InterPro" id="IPR043182">
    <property type="entry name" value="PAIRED_DNA-bd_dom"/>
</dbReference>
<dbReference type="InterPro" id="IPR001523">
    <property type="entry name" value="Paired_dom"/>
</dbReference>
<evidence type="ECO:0000256" key="2">
    <source>
        <dbReference type="ARBA" id="ARBA00022473"/>
    </source>
</evidence>
<dbReference type="Gene3D" id="1.10.10.10">
    <property type="entry name" value="Winged helix-like DNA-binding domain superfamily/Winged helix DNA-binding domain"/>
    <property type="match status" value="2"/>
</dbReference>
<protein>
    <recommendedName>
        <fullName evidence="8">Paired domain-containing protein</fullName>
    </recommendedName>
</protein>
<evidence type="ECO:0000256" key="1">
    <source>
        <dbReference type="ARBA" id="ARBA00004123"/>
    </source>
</evidence>
<name>A0A9P0AF50_BEMTA</name>
<dbReference type="PROSITE" id="PS51057">
    <property type="entry name" value="PAIRED_2"/>
    <property type="match status" value="1"/>
</dbReference>
<dbReference type="FunFam" id="1.10.10.10:FF:000013">
    <property type="entry name" value="Paired box 8 isoform 1"/>
    <property type="match status" value="1"/>
</dbReference>
<dbReference type="PROSITE" id="PS00034">
    <property type="entry name" value="PAIRED_1"/>
    <property type="match status" value="1"/>
</dbReference>
<gene>
    <name evidence="9" type="ORF">BEMITA_LOCUS10415</name>
</gene>
<dbReference type="CDD" id="cd00131">
    <property type="entry name" value="PAX"/>
    <property type="match status" value="1"/>
</dbReference>
<evidence type="ECO:0000256" key="7">
    <source>
        <dbReference type="ARBA" id="ARBA00023242"/>
    </source>
</evidence>
<dbReference type="InterPro" id="IPR036388">
    <property type="entry name" value="WH-like_DNA-bd_sf"/>
</dbReference>
<dbReference type="FunFam" id="1.10.10.10:FF:000003">
    <property type="entry name" value="Paired box protein Pax-6"/>
    <property type="match status" value="1"/>
</dbReference>
<feature type="domain" description="Paired" evidence="8">
    <location>
        <begin position="5"/>
        <end position="132"/>
    </location>
</feature>
<dbReference type="GO" id="GO:0009791">
    <property type="term" value="P:post-embryonic development"/>
    <property type="evidence" value="ECO:0007669"/>
    <property type="project" value="UniProtKB-ARBA"/>
</dbReference>
<evidence type="ECO:0000313" key="9">
    <source>
        <dbReference type="EMBL" id="CAH0391832.1"/>
    </source>
</evidence>
<dbReference type="SUPFAM" id="SSF46689">
    <property type="entry name" value="Homeodomain-like"/>
    <property type="match status" value="1"/>
</dbReference>
<dbReference type="EMBL" id="OU963867">
    <property type="protein sequence ID" value="CAH0391832.1"/>
    <property type="molecule type" value="Genomic_DNA"/>
</dbReference>